<sequence length="62" mass="6586">MKKLIKDFVADETGAFTIPWVAAGGAAAFIGIVAVASIIGGVEKLDEDRGYQLRAQEKVTTF</sequence>
<keyword evidence="1" id="KW-0812">Transmembrane</keyword>
<evidence type="ECO:0000313" key="3">
    <source>
        <dbReference type="Proteomes" id="UP000243978"/>
    </source>
</evidence>
<name>A0A2T6BLG3_9RHOB</name>
<dbReference type="Proteomes" id="UP000243978">
    <property type="component" value="Unassembled WGS sequence"/>
</dbReference>
<proteinExistence type="predicted"/>
<evidence type="ECO:0008006" key="4">
    <source>
        <dbReference type="Google" id="ProtNLM"/>
    </source>
</evidence>
<feature type="transmembrane region" description="Helical" evidence="1">
    <location>
        <begin position="20"/>
        <end position="42"/>
    </location>
</feature>
<keyword evidence="1" id="KW-0472">Membrane</keyword>
<comment type="caution">
    <text evidence="2">The sequence shown here is derived from an EMBL/GenBank/DDBJ whole genome shotgun (WGS) entry which is preliminary data.</text>
</comment>
<accession>A0A2T6BLG3</accession>
<dbReference type="AlphaFoldDB" id="A0A2T6BLG3"/>
<organism evidence="2 3">
    <name type="scientific">Litoreibacter ponti</name>
    <dbReference type="NCBI Taxonomy" id="1510457"/>
    <lineage>
        <taxon>Bacteria</taxon>
        <taxon>Pseudomonadati</taxon>
        <taxon>Pseudomonadota</taxon>
        <taxon>Alphaproteobacteria</taxon>
        <taxon>Rhodobacterales</taxon>
        <taxon>Roseobacteraceae</taxon>
        <taxon>Litoreibacter</taxon>
    </lineage>
</organism>
<reference evidence="2 3" key="1">
    <citation type="submission" date="2018-04" db="EMBL/GenBank/DDBJ databases">
        <title>Genomic Encyclopedia of Archaeal and Bacterial Type Strains, Phase II (KMG-II): from individual species to whole genera.</title>
        <authorList>
            <person name="Goeker M."/>
        </authorList>
    </citation>
    <scope>NUCLEOTIDE SEQUENCE [LARGE SCALE GENOMIC DNA]</scope>
    <source>
        <strain evidence="2 3">DSM 100977</strain>
    </source>
</reference>
<keyword evidence="3" id="KW-1185">Reference proteome</keyword>
<evidence type="ECO:0000256" key="1">
    <source>
        <dbReference type="SAM" id="Phobius"/>
    </source>
</evidence>
<dbReference type="EMBL" id="QBKS01000001">
    <property type="protein sequence ID" value="PTX56892.1"/>
    <property type="molecule type" value="Genomic_DNA"/>
</dbReference>
<gene>
    <name evidence="2" type="ORF">C8N43_1557</name>
</gene>
<keyword evidence="1" id="KW-1133">Transmembrane helix</keyword>
<evidence type="ECO:0000313" key="2">
    <source>
        <dbReference type="EMBL" id="PTX56892.1"/>
    </source>
</evidence>
<protein>
    <recommendedName>
        <fullName evidence="4">Flp pilus assembly pilin Flp</fullName>
    </recommendedName>
</protein>
<dbReference type="RefSeq" id="WP_107845037.1">
    <property type="nucleotide sequence ID" value="NZ_QBKS01000001.1"/>
</dbReference>